<dbReference type="InterPro" id="IPR017441">
    <property type="entry name" value="Protein_kinase_ATP_BS"/>
</dbReference>
<dbReference type="Gene3D" id="3.30.200.20">
    <property type="entry name" value="Phosphorylase Kinase, domain 1"/>
    <property type="match status" value="1"/>
</dbReference>
<sequence length="539" mass="60274">MSSWLDKTKQVLTPSRSRSPLPSRGTTPQPPAEQGSSDDSSEKHTGFLTIRVLEGRGITLPPNTTMPPETQEALKANAERLAASNSKESVTRRCWFLPYIVLEFDKNAIMIDAVGGQISSPSWVSQADFDVSRVSQICVSAYLRTQQPSQGKSKADMGNDILLARLDLDPSLEAFATSNQWYTATVGSGEFHLFLSFKPTSNEPLTSDSFELLNLIGKGSFGKVFQVKKKETRRIYAMKVIRKAHIASRPGEITHILAERTVLALVNNPFIVPLKYSFQTPDRLYLVMPLASGGELFHHLQNEGRFDEERCRFYGAELLSALEHLHSFNVVYRDLKPENILLDYAGHIALCDFGLCKLDMTEDSTTNTFCGTPEYIAPELLEGKGYNKSVDWWTLGVLLYEMLNGLPPFYDTDTNKMYGRILHDPVHYPEDMSANAREIIAALLQKDPSRRLGLSGAEEIRKCSFFTKIDWNKLLVKKIQPPWKPSVSGDSDVSNFDAEFTSEAAVDSVVESSNLSQTVQEQFIGFTYNPTSDNLQSPK</sequence>
<evidence type="ECO:0000256" key="3">
    <source>
        <dbReference type="ARBA" id="ARBA00022679"/>
    </source>
</evidence>
<keyword evidence="1" id="KW-0723">Serine/threonine-protein kinase</keyword>
<dbReference type="PROSITE" id="PS51285">
    <property type="entry name" value="AGC_KINASE_CTER"/>
    <property type="match status" value="1"/>
</dbReference>
<keyword evidence="3" id="KW-0808">Transferase</keyword>
<dbReference type="GO" id="GO:0005524">
    <property type="term" value="F:ATP binding"/>
    <property type="evidence" value="ECO:0007669"/>
    <property type="project" value="UniProtKB-UniRule"/>
</dbReference>
<dbReference type="FunFam" id="1.10.510.10:FF:000008">
    <property type="entry name" value="Non-specific serine/threonine protein kinase"/>
    <property type="match status" value="1"/>
</dbReference>
<keyword evidence="4 7" id="KW-0547">Nucleotide-binding</keyword>
<dbReference type="CDD" id="cd11651">
    <property type="entry name" value="YPK1_N_like"/>
    <property type="match status" value="1"/>
</dbReference>
<name>A0A9P6ASC8_9AGAM</name>
<evidence type="ECO:0000313" key="11">
    <source>
        <dbReference type="EMBL" id="KAF9511053.1"/>
    </source>
</evidence>
<proteinExistence type="predicted"/>
<evidence type="ECO:0000256" key="8">
    <source>
        <dbReference type="SAM" id="MobiDB-lite"/>
    </source>
</evidence>
<dbReference type="InterPro" id="IPR011009">
    <property type="entry name" value="Kinase-like_dom_sf"/>
</dbReference>
<evidence type="ECO:0000259" key="10">
    <source>
        <dbReference type="PROSITE" id="PS51285"/>
    </source>
</evidence>
<evidence type="ECO:0000259" key="9">
    <source>
        <dbReference type="PROSITE" id="PS50011"/>
    </source>
</evidence>
<keyword evidence="6 7" id="KW-0067">ATP-binding</keyword>
<dbReference type="OrthoDB" id="63267at2759"/>
<protein>
    <submittedName>
        <fullName evidence="11">Uncharacterized protein</fullName>
    </submittedName>
</protein>
<dbReference type="InterPro" id="IPR017892">
    <property type="entry name" value="Pkinase_C"/>
</dbReference>
<feature type="compositionally biased region" description="Low complexity" evidence="8">
    <location>
        <begin position="12"/>
        <end position="27"/>
    </location>
</feature>
<keyword evidence="12" id="KW-1185">Reference proteome</keyword>
<feature type="domain" description="Protein kinase" evidence="9">
    <location>
        <begin position="210"/>
        <end position="466"/>
    </location>
</feature>
<dbReference type="AlphaFoldDB" id="A0A9P6ASC8"/>
<dbReference type="SMART" id="SM00133">
    <property type="entry name" value="S_TK_X"/>
    <property type="match status" value="1"/>
</dbReference>
<dbReference type="Proteomes" id="UP000886523">
    <property type="component" value="Unassembled WGS sequence"/>
</dbReference>
<dbReference type="PANTHER" id="PTHR24351">
    <property type="entry name" value="RIBOSOMAL PROTEIN S6 KINASE"/>
    <property type="match status" value="1"/>
</dbReference>
<feature type="binding site" evidence="7">
    <location>
        <position position="243"/>
    </location>
    <ligand>
        <name>ATP</name>
        <dbReference type="ChEBI" id="CHEBI:30616"/>
    </ligand>
</feature>
<dbReference type="Pfam" id="PF00433">
    <property type="entry name" value="Pkinase_C"/>
    <property type="match status" value="1"/>
</dbReference>
<evidence type="ECO:0000256" key="7">
    <source>
        <dbReference type="PROSITE-ProRule" id="PRU10141"/>
    </source>
</evidence>
<dbReference type="Pfam" id="PF00069">
    <property type="entry name" value="Pkinase"/>
    <property type="match status" value="1"/>
</dbReference>
<accession>A0A9P6ASC8</accession>
<dbReference type="EMBL" id="MU129006">
    <property type="protein sequence ID" value="KAF9511053.1"/>
    <property type="molecule type" value="Genomic_DNA"/>
</dbReference>
<dbReference type="Gene3D" id="1.10.510.10">
    <property type="entry name" value="Transferase(Phosphotransferase) domain 1"/>
    <property type="match status" value="1"/>
</dbReference>
<dbReference type="SUPFAM" id="SSF56112">
    <property type="entry name" value="Protein kinase-like (PK-like)"/>
    <property type="match status" value="1"/>
</dbReference>
<feature type="region of interest" description="Disordered" evidence="8">
    <location>
        <begin position="1"/>
        <end position="44"/>
    </location>
</feature>
<dbReference type="InterPro" id="IPR008271">
    <property type="entry name" value="Ser/Thr_kinase_AS"/>
</dbReference>
<gene>
    <name evidence="11" type="ORF">BS47DRAFT_1347211</name>
</gene>
<dbReference type="PROSITE" id="PS00108">
    <property type="entry name" value="PROTEIN_KINASE_ST"/>
    <property type="match status" value="1"/>
</dbReference>
<evidence type="ECO:0000313" key="12">
    <source>
        <dbReference type="Proteomes" id="UP000886523"/>
    </source>
</evidence>
<dbReference type="SMART" id="SM00220">
    <property type="entry name" value="S_TKc"/>
    <property type="match status" value="1"/>
</dbReference>
<evidence type="ECO:0000256" key="6">
    <source>
        <dbReference type="ARBA" id="ARBA00022840"/>
    </source>
</evidence>
<keyword evidence="2" id="KW-0597">Phosphoprotein</keyword>
<dbReference type="PROSITE" id="PS00107">
    <property type="entry name" value="PROTEIN_KINASE_ATP"/>
    <property type="match status" value="1"/>
</dbReference>
<dbReference type="GO" id="GO:0004674">
    <property type="term" value="F:protein serine/threonine kinase activity"/>
    <property type="evidence" value="ECO:0007669"/>
    <property type="project" value="UniProtKB-KW"/>
</dbReference>
<keyword evidence="5" id="KW-0418">Kinase</keyword>
<evidence type="ECO:0000256" key="4">
    <source>
        <dbReference type="ARBA" id="ARBA00022741"/>
    </source>
</evidence>
<dbReference type="InterPro" id="IPR000961">
    <property type="entry name" value="AGC-kinase_C"/>
</dbReference>
<feature type="domain" description="AGC-kinase C-terminal" evidence="10">
    <location>
        <begin position="467"/>
        <end position="538"/>
    </location>
</feature>
<evidence type="ECO:0000256" key="1">
    <source>
        <dbReference type="ARBA" id="ARBA00022527"/>
    </source>
</evidence>
<organism evidence="11 12">
    <name type="scientific">Hydnum rufescens UP504</name>
    <dbReference type="NCBI Taxonomy" id="1448309"/>
    <lineage>
        <taxon>Eukaryota</taxon>
        <taxon>Fungi</taxon>
        <taxon>Dikarya</taxon>
        <taxon>Basidiomycota</taxon>
        <taxon>Agaricomycotina</taxon>
        <taxon>Agaricomycetes</taxon>
        <taxon>Cantharellales</taxon>
        <taxon>Hydnaceae</taxon>
        <taxon>Hydnum</taxon>
    </lineage>
</organism>
<dbReference type="InterPro" id="IPR000719">
    <property type="entry name" value="Prot_kinase_dom"/>
</dbReference>
<dbReference type="PROSITE" id="PS50011">
    <property type="entry name" value="PROTEIN_KINASE_DOM"/>
    <property type="match status" value="1"/>
</dbReference>
<evidence type="ECO:0000256" key="2">
    <source>
        <dbReference type="ARBA" id="ARBA00022553"/>
    </source>
</evidence>
<reference evidence="11" key="1">
    <citation type="journal article" date="2020" name="Nat. Commun.">
        <title>Large-scale genome sequencing of mycorrhizal fungi provides insights into the early evolution of symbiotic traits.</title>
        <authorList>
            <person name="Miyauchi S."/>
            <person name="Kiss E."/>
            <person name="Kuo A."/>
            <person name="Drula E."/>
            <person name="Kohler A."/>
            <person name="Sanchez-Garcia M."/>
            <person name="Morin E."/>
            <person name="Andreopoulos B."/>
            <person name="Barry K.W."/>
            <person name="Bonito G."/>
            <person name="Buee M."/>
            <person name="Carver A."/>
            <person name="Chen C."/>
            <person name="Cichocki N."/>
            <person name="Clum A."/>
            <person name="Culley D."/>
            <person name="Crous P.W."/>
            <person name="Fauchery L."/>
            <person name="Girlanda M."/>
            <person name="Hayes R.D."/>
            <person name="Keri Z."/>
            <person name="LaButti K."/>
            <person name="Lipzen A."/>
            <person name="Lombard V."/>
            <person name="Magnuson J."/>
            <person name="Maillard F."/>
            <person name="Murat C."/>
            <person name="Nolan M."/>
            <person name="Ohm R.A."/>
            <person name="Pangilinan J."/>
            <person name="Pereira M.F."/>
            <person name="Perotto S."/>
            <person name="Peter M."/>
            <person name="Pfister S."/>
            <person name="Riley R."/>
            <person name="Sitrit Y."/>
            <person name="Stielow J.B."/>
            <person name="Szollosi G."/>
            <person name="Zifcakova L."/>
            <person name="Stursova M."/>
            <person name="Spatafora J.W."/>
            <person name="Tedersoo L."/>
            <person name="Vaario L.M."/>
            <person name="Yamada A."/>
            <person name="Yan M."/>
            <person name="Wang P."/>
            <person name="Xu J."/>
            <person name="Bruns T."/>
            <person name="Baldrian P."/>
            <person name="Vilgalys R."/>
            <person name="Dunand C."/>
            <person name="Henrissat B."/>
            <person name="Grigoriev I.V."/>
            <person name="Hibbett D."/>
            <person name="Nagy L.G."/>
            <person name="Martin F.M."/>
        </authorList>
    </citation>
    <scope>NUCLEOTIDE SEQUENCE</scope>
    <source>
        <strain evidence="11">UP504</strain>
    </source>
</reference>
<comment type="caution">
    <text evidence="11">The sequence shown here is derived from an EMBL/GenBank/DDBJ whole genome shotgun (WGS) entry which is preliminary data.</text>
</comment>
<evidence type="ECO:0000256" key="5">
    <source>
        <dbReference type="ARBA" id="ARBA00022777"/>
    </source>
</evidence>